<dbReference type="EMBL" id="BSFM01000014">
    <property type="protein sequence ID" value="GLK85333.1"/>
    <property type="molecule type" value="Genomic_DNA"/>
</dbReference>
<gene>
    <name evidence="1" type="ORF">GCM10017653_34030</name>
</gene>
<organism evidence="1 2">
    <name type="scientific">Ancylobacter defluvii</name>
    <dbReference type="NCBI Taxonomy" id="1282440"/>
    <lineage>
        <taxon>Bacteria</taxon>
        <taxon>Pseudomonadati</taxon>
        <taxon>Pseudomonadota</taxon>
        <taxon>Alphaproteobacteria</taxon>
        <taxon>Hyphomicrobiales</taxon>
        <taxon>Xanthobacteraceae</taxon>
        <taxon>Ancylobacter</taxon>
    </lineage>
</organism>
<evidence type="ECO:0000313" key="1">
    <source>
        <dbReference type="EMBL" id="GLK85333.1"/>
    </source>
</evidence>
<dbReference type="Proteomes" id="UP001143330">
    <property type="component" value="Unassembled WGS sequence"/>
</dbReference>
<name>A0A9W6NC21_9HYPH</name>
<proteinExistence type="predicted"/>
<dbReference type="AlphaFoldDB" id="A0A9W6NC21"/>
<reference evidence="1" key="1">
    <citation type="journal article" date="2014" name="Int. J. Syst. Evol. Microbiol.">
        <title>Complete genome sequence of Corynebacterium casei LMG S-19264T (=DSM 44701T), isolated from a smear-ripened cheese.</title>
        <authorList>
            <consortium name="US DOE Joint Genome Institute (JGI-PGF)"/>
            <person name="Walter F."/>
            <person name="Albersmeier A."/>
            <person name="Kalinowski J."/>
            <person name="Ruckert C."/>
        </authorList>
    </citation>
    <scope>NUCLEOTIDE SEQUENCE</scope>
    <source>
        <strain evidence="1">VKM B-2789</strain>
    </source>
</reference>
<evidence type="ECO:0000313" key="2">
    <source>
        <dbReference type="Proteomes" id="UP001143330"/>
    </source>
</evidence>
<keyword evidence="2" id="KW-1185">Reference proteome</keyword>
<sequence>MAAASKPEAFMSFMGWSPAWLSRPVVSVAKPAGSVKCGRWRRGRDGAVARSQMAADAVIPICRRATHWLTASKRAISI</sequence>
<accession>A0A9W6NC21</accession>
<reference evidence="1" key="2">
    <citation type="submission" date="2023-01" db="EMBL/GenBank/DDBJ databases">
        <authorList>
            <person name="Sun Q."/>
            <person name="Evtushenko L."/>
        </authorList>
    </citation>
    <scope>NUCLEOTIDE SEQUENCE</scope>
    <source>
        <strain evidence="1">VKM B-2789</strain>
    </source>
</reference>
<comment type="caution">
    <text evidence="1">The sequence shown here is derived from an EMBL/GenBank/DDBJ whole genome shotgun (WGS) entry which is preliminary data.</text>
</comment>
<protein>
    <submittedName>
        <fullName evidence="1">Uncharacterized protein</fullName>
    </submittedName>
</protein>